<feature type="transmembrane region" description="Helical" evidence="6">
    <location>
        <begin position="32"/>
        <end position="57"/>
    </location>
</feature>
<dbReference type="CTD" id="8573767"/>
<dbReference type="Proteomes" id="UP000008549">
    <property type="component" value="Unassembled WGS sequence"/>
</dbReference>
<organism evidence="7 8">
    <name type="scientific">Caenorhabditis briggsae</name>
    <dbReference type="NCBI Taxonomy" id="6238"/>
    <lineage>
        <taxon>Eukaryota</taxon>
        <taxon>Metazoa</taxon>
        <taxon>Ecdysozoa</taxon>
        <taxon>Nematoda</taxon>
        <taxon>Chromadorea</taxon>
        <taxon>Rhabditida</taxon>
        <taxon>Rhabditina</taxon>
        <taxon>Rhabditomorpha</taxon>
        <taxon>Rhabditoidea</taxon>
        <taxon>Rhabditidae</taxon>
        <taxon>Peloderinae</taxon>
        <taxon>Caenorhabditis</taxon>
    </lineage>
</organism>
<evidence type="ECO:0000256" key="1">
    <source>
        <dbReference type="ARBA" id="ARBA00004141"/>
    </source>
</evidence>
<accession>A8XZ34</accession>
<evidence type="ECO:0000256" key="6">
    <source>
        <dbReference type="RuleBase" id="RU280813"/>
    </source>
</evidence>
<dbReference type="PANTHER" id="PTHR31627">
    <property type="entry name" value="SERPENTINE RECEPTOR CLASS GAMMA-RELATED"/>
    <property type="match status" value="1"/>
</dbReference>
<dbReference type="GO" id="GO:0007606">
    <property type="term" value="P:sensory perception of chemical stimulus"/>
    <property type="evidence" value="ECO:0007669"/>
    <property type="project" value="UniProtKB-UniRule"/>
</dbReference>
<comment type="similarity">
    <text evidence="2 6">Belongs to the nematode receptor-like protein srg family.</text>
</comment>
<dbReference type="EMBL" id="HE600928">
    <property type="protein sequence ID" value="CAP37901.2"/>
    <property type="molecule type" value="Genomic_DNA"/>
</dbReference>
<dbReference type="InterPro" id="IPR000609">
    <property type="entry name" value="7TM_GPCR_serpentine_rcpt_Srg"/>
</dbReference>
<dbReference type="AlphaFoldDB" id="A8XZ34"/>
<evidence type="ECO:0000256" key="3">
    <source>
        <dbReference type="ARBA" id="ARBA00022692"/>
    </source>
</evidence>
<keyword evidence="8" id="KW-1185">Reference proteome</keyword>
<evidence type="ECO:0000256" key="5">
    <source>
        <dbReference type="ARBA" id="ARBA00023136"/>
    </source>
</evidence>
<dbReference type="PANTHER" id="PTHR31627:SF12">
    <property type="entry name" value="SERPENTINE RECEPTOR CLASS GAMMA-11-RELATED"/>
    <property type="match status" value="1"/>
</dbReference>
<sequence length="181" mass="20907">MSVSSAYFNLTTIPDYFPFECQNENDTLSEVLIYIGLLIFLGTGLYSHIFILVSVLWTKRKTYKDFSFFKLFVMDSIASIIILTDELLFTHIFLFVPPLCPIFNHFFFGPSILTKYVYMSMNHARFMKSLAQIFMVFNRMSCVVMTLPGRYDLLPIVFCSTCDKDALYVLQAIAFDTFTVG</sequence>
<dbReference type="PRINTS" id="PR00698">
    <property type="entry name" value="TMPROTEINSRG"/>
</dbReference>
<dbReference type="WormBase" id="CBG20981">
    <property type="protein sequence ID" value="CBP48836"/>
    <property type="gene ID" value="WBGene00039872"/>
</dbReference>
<evidence type="ECO:0000313" key="7">
    <source>
        <dbReference type="EMBL" id="CAP37901.2"/>
    </source>
</evidence>
<dbReference type="GO" id="GO:0004888">
    <property type="term" value="F:transmembrane signaling receptor activity"/>
    <property type="evidence" value="ECO:0007669"/>
    <property type="project" value="InterPro"/>
</dbReference>
<feature type="transmembrane region" description="Helical" evidence="6">
    <location>
        <begin position="69"/>
        <end position="96"/>
    </location>
</feature>
<comment type="subcellular location">
    <subcellularLocation>
        <location evidence="1">Membrane</location>
        <topology evidence="1">Multi-pass membrane protein</topology>
    </subcellularLocation>
</comment>
<keyword evidence="3 6" id="KW-0812">Transmembrane</keyword>
<dbReference type="GeneID" id="8573767"/>
<dbReference type="GO" id="GO:0016020">
    <property type="term" value="C:membrane"/>
    <property type="evidence" value="ECO:0007669"/>
    <property type="project" value="UniProtKB-SubCell"/>
</dbReference>
<evidence type="ECO:0000256" key="2">
    <source>
        <dbReference type="ARBA" id="ARBA00005692"/>
    </source>
</evidence>
<name>A8XZ34_CAEBR</name>
<dbReference type="HOGENOM" id="CLU_1490299_0_0_1"/>
<comment type="caution">
    <text evidence="6">Lacks conserved residue(s) required for the propagation of feature annotation.</text>
</comment>
<dbReference type="eggNOG" id="ENOG502TJKC">
    <property type="taxonomic scope" value="Eukaryota"/>
</dbReference>
<dbReference type="KEGG" id="cbr:CBG_20981"/>
<gene>
    <name evidence="7 9" type="ORF">CBG20981</name>
    <name evidence="7" type="ORF">CBG_20981</name>
</gene>
<evidence type="ECO:0000313" key="9">
    <source>
        <dbReference type="WormBase" id="CBG20981"/>
    </source>
</evidence>
<reference evidence="7 8" key="2">
    <citation type="journal article" date="2011" name="PLoS Genet.">
        <title>Caenorhabditis briggsae recombinant inbred line genotypes reveal inter-strain incompatibility and the evolution of recombination.</title>
        <authorList>
            <person name="Ross J.A."/>
            <person name="Koboldt D.C."/>
            <person name="Staisch J.E."/>
            <person name="Chamberlin H.M."/>
            <person name="Gupta B.P."/>
            <person name="Miller R.D."/>
            <person name="Baird S.E."/>
            <person name="Haag E.S."/>
        </authorList>
    </citation>
    <scope>NUCLEOTIDE SEQUENCE [LARGE SCALE GENOMIC DNA]</scope>
    <source>
        <strain evidence="7 8">AF16</strain>
    </source>
</reference>
<reference evidence="7 8" key="1">
    <citation type="journal article" date="2003" name="PLoS Biol.">
        <title>The genome sequence of Caenorhabditis briggsae: a platform for comparative genomics.</title>
        <authorList>
            <person name="Stein L.D."/>
            <person name="Bao Z."/>
            <person name="Blasiar D."/>
            <person name="Blumenthal T."/>
            <person name="Brent M.R."/>
            <person name="Chen N."/>
            <person name="Chinwalla A."/>
            <person name="Clarke L."/>
            <person name="Clee C."/>
            <person name="Coghlan A."/>
            <person name="Coulson A."/>
            <person name="D'Eustachio P."/>
            <person name="Fitch D.H."/>
            <person name="Fulton L.A."/>
            <person name="Fulton R.E."/>
            <person name="Griffiths-Jones S."/>
            <person name="Harris T.W."/>
            <person name="Hillier L.W."/>
            <person name="Kamath R."/>
            <person name="Kuwabara P.E."/>
            <person name="Mardis E.R."/>
            <person name="Marra M.A."/>
            <person name="Miner T.L."/>
            <person name="Minx P."/>
            <person name="Mullikin J.C."/>
            <person name="Plumb R.W."/>
            <person name="Rogers J."/>
            <person name="Schein J.E."/>
            <person name="Sohrmann M."/>
            <person name="Spieth J."/>
            <person name="Stajich J.E."/>
            <person name="Wei C."/>
            <person name="Willey D."/>
            <person name="Wilson R.K."/>
            <person name="Durbin R."/>
            <person name="Waterston R.H."/>
        </authorList>
    </citation>
    <scope>NUCLEOTIDE SEQUENCE [LARGE SCALE GENOMIC DNA]</scope>
    <source>
        <strain evidence="7 8">AF16</strain>
    </source>
</reference>
<evidence type="ECO:0000256" key="4">
    <source>
        <dbReference type="ARBA" id="ARBA00022989"/>
    </source>
</evidence>
<dbReference type="RefSeq" id="XP_002631768.2">
    <property type="nucleotide sequence ID" value="XM_002631722.2"/>
</dbReference>
<keyword evidence="5 6" id="KW-0472">Membrane</keyword>
<dbReference type="OMA" id="CQNENDT"/>
<keyword evidence="4 6" id="KW-1133">Transmembrane helix</keyword>
<dbReference type="InParanoid" id="A8XZ34"/>
<dbReference type="Pfam" id="PF02118">
    <property type="entry name" value="Srg"/>
    <property type="match status" value="1"/>
</dbReference>
<proteinExistence type="inferred from homology"/>
<protein>
    <recommendedName>
        <fullName evidence="6">Serpentine receptor class gamma</fullName>
    </recommendedName>
</protein>
<dbReference type="InterPro" id="IPR051119">
    <property type="entry name" value="Nematode_SR-like"/>
</dbReference>
<evidence type="ECO:0000313" key="8">
    <source>
        <dbReference type="Proteomes" id="UP000008549"/>
    </source>
</evidence>